<accession>A0A8S5SX19</accession>
<name>A0A8S5SX19_9CAUD</name>
<evidence type="ECO:0000313" key="1">
    <source>
        <dbReference type="EMBL" id="DAF55526.1"/>
    </source>
</evidence>
<proteinExistence type="predicted"/>
<protein>
    <submittedName>
        <fullName evidence="1">Tail assembly chaperone protein</fullName>
    </submittedName>
</protein>
<reference evidence="1" key="1">
    <citation type="journal article" date="2021" name="Proc. Natl. Acad. Sci. U.S.A.">
        <title>A Catalog of Tens of Thousands of Viruses from Human Metagenomes Reveals Hidden Associations with Chronic Diseases.</title>
        <authorList>
            <person name="Tisza M.J."/>
            <person name="Buck C.B."/>
        </authorList>
    </citation>
    <scope>NUCLEOTIDE SEQUENCE</scope>
    <source>
        <strain evidence="1">CtLYp5</strain>
    </source>
</reference>
<organism evidence="1">
    <name type="scientific">Myoviridae sp. ctLYp5</name>
    <dbReference type="NCBI Taxonomy" id="2827680"/>
    <lineage>
        <taxon>Viruses</taxon>
        <taxon>Duplodnaviria</taxon>
        <taxon>Heunggongvirae</taxon>
        <taxon>Uroviricota</taxon>
        <taxon>Caudoviricetes</taxon>
    </lineage>
</organism>
<dbReference type="EMBL" id="BK032693">
    <property type="protein sequence ID" value="DAF55526.1"/>
    <property type="molecule type" value="Genomic_DNA"/>
</dbReference>
<sequence length="132" mass="14298">MSLKTKTVTIEKGRDKGKKFEITEMPAAKIDNWAMRVLLALAGAGIDVAEANEGMMGLAKVAFAALGKIPPAIAVPLLDELLECVQFIPAGGSPRPLDLELGDVEDFTNLWMFRKEVFNLHIDFLQQGAGLS</sequence>